<dbReference type="InterPro" id="IPR007497">
    <property type="entry name" value="SIMPL/DUF541"/>
</dbReference>
<feature type="chain" id="PRO_5020789584" evidence="1">
    <location>
        <begin position="20"/>
        <end position="239"/>
    </location>
</feature>
<dbReference type="Gene3D" id="3.30.70.2970">
    <property type="entry name" value="Protein of unknown function (DUF541), domain 2"/>
    <property type="match status" value="1"/>
</dbReference>
<dbReference type="OrthoDB" id="1242975at2"/>
<dbReference type="PANTHER" id="PTHR34387">
    <property type="entry name" value="SLR1258 PROTEIN"/>
    <property type="match status" value="1"/>
</dbReference>
<dbReference type="Gene3D" id="3.30.110.170">
    <property type="entry name" value="Protein of unknown function (DUF541), domain 1"/>
    <property type="match status" value="1"/>
</dbReference>
<gene>
    <name evidence="2" type="ORF">EPD60_04865</name>
</gene>
<dbReference type="PANTHER" id="PTHR34387:SF1">
    <property type="entry name" value="PERIPLASMIC IMMUNOGENIC PROTEIN"/>
    <property type="match status" value="1"/>
</dbReference>
<dbReference type="AlphaFoldDB" id="A0A4R1BJI5"/>
<name>A0A4R1BJI5_9BACT</name>
<dbReference type="Proteomes" id="UP000295334">
    <property type="component" value="Unassembled WGS sequence"/>
</dbReference>
<comment type="caution">
    <text evidence="2">The sequence shown here is derived from an EMBL/GenBank/DDBJ whole genome shotgun (WGS) entry which is preliminary data.</text>
</comment>
<keyword evidence="3" id="KW-1185">Reference proteome</keyword>
<dbReference type="GO" id="GO:0006974">
    <property type="term" value="P:DNA damage response"/>
    <property type="evidence" value="ECO:0007669"/>
    <property type="project" value="TreeGrafter"/>
</dbReference>
<evidence type="ECO:0000313" key="3">
    <source>
        <dbReference type="Proteomes" id="UP000295334"/>
    </source>
</evidence>
<dbReference type="EMBL" id="SJZI01000008">
    <property type="protein sequence ID" value="TCJ17525.1"/>
    <property type="molecule type" value="Genomic_DNA"/>
</dbReference>
<dbReference type="Pfam" id="PF04402">
    <property type="entry name" value="SIMPL"/>
    <property type="match status" value="1"/>
</dbReference>
<evidence type="ECO:0000256" key="1">
    <source>
        <dbReference type="SAM" id="SignalP"/>
    </source>
</evidence>
<feature type="signal peptide" evidence="1">
    <location>
        <begin position="1"/>
        <end position="19"/>
    </location>
</feature>
<organism evidence="2 3">
    <name type="scientific">Flaviaesturariibacter flavus</name>
    <dbReference type="NCBI Taxonomy" id="2502780"/>
    <lineage>
        <taxon>Bacteria</taxon>
        <taxon>Pseudomonadati</taxon>
        <taxon>Bacteroidota</taxon>
        <taxon>Chitinophagia</taxon>
        <taxon>Chitinophagales</taxon>
        <taxon>Chitinophagaceae</taxon>
        <taxon>Flaviaestuariibacter</taxon>
    </lineage>
</organism>
<proteinExistence type="predicted"/>
<accession>A0A4R1BJI5</accession>
<protein>
    <submittedName>
        <fullName evidence="2">DUF541 domain-containing protein</fullName>
    </submittedName>
</protein>
<sequence>MKKLFLALFAATTLLGASAQTNMSTNPYPRTITVNGSAEQEVIPDEIYVNVDLKEYDKKGQGKVALDGIRRDFLNAVRAVGLPDSAVTIAAYDGLNPWWQRKKKKDELYATITYQVKLRSSRMLDDLVGRLDDNATQNFYIARVDHSRLAEYRKQLKIAAVKAAKEKAKYLAEPIGERIGEAVTINEPVEFGGPIVYNQAANVRYKTAAVEMGGGDDSNQPDFRKIKLKYDVTVVFALK</sequence>
<keyword evidence="1" id="KW-0732">Signal</keyword>
<evidence type="ECO:0000313" key="2">
    <source>
        <dbReference type="EMBL" id="TCJ17525.1"/>
    </source>
</evidence>
<reference evidence="2 3" key="1">
    <citation type="submission" date="2019-03" db="EMBL/GenBank/DDBJ databases">
        <authorList>
            <person name="Kim M.K.M."/>
        </authorList>
    </citation>
    <scope>NUCLEOTIDE SEQUENCE [LARGE SCALE GENOMIC DNA]</scope>
    <source>
        <strain evidence="2 3">17J68-12</strain>
    </source>
</reference>
<dbReference type="InterPro" id="IPR052022">
    <property type="entry name" value="26kDa_periplasmic_antigen"/>
</dbReference>
<dbReference type="RefSeq" id="WP_131447417.1">
    <property type="nucleotide sequence ID" value="NZ_SJZI01000008.1"/>
</dbReference>